<dbReference type="AlphaFoldDB" id="A0A1W4WMP3"/>
<proteinExistence type="inferred from homology"/>
<evidence type="ECO:0000256" key="1">
    <source>
        <dbReference type="ARBA" id="ARBA00005850"/>
    </source>
</evidence>
<dbReference type="InParanoid" id="A0A1W4WMP3"/>
<dbReference type="KEGG" id="apln:108734593"/>
<dbReference type="PANTHER" id="PTHR11671">
    <property type="entry name" value="V-TYPE ATP SYNTHASE SUBUNIT D"/>
    <property type="match status" value="1"/>
</dbReference>
<dbReference type="STRING" id="224129.A0A1W4WMP3"/>
<dbReference type="GO" id="GO:0046961">
    <property type="term" value="F:proton-transporting ATPase activity, rotational mechanism"/>
    <property type="evidence" value="ECO:0007669"/>
    <property type="project" value="InterPro"/>
</dbReference>
<evidence type="ECO:0000256" key="4">
    <source>
        <dbReference type="ARBA" id="ARBA00045737"/>
    </source>
</evidence>
<dbReference type="GeneID" id="108734593"/>
<evidence type="ECO:0000256" key="2">
    <source>
        <dbReference type="ARBA" id="ARBA00022448"/>
    </source>
</evidence>
<evidence type="ECO:0000313" key="5">
    <source>
        <dbReference type="Proteomes" id="UP000192223"/>
    </source>
</evidence>
<keyword evidence="2" id="KW-0813">Transport</keyword>
<organism evidence="5 6">
    <name type="scientific">Agrilus planipennis</name>
    <name type="common">Emerald ash borer</name>
    <name type="synonym">Agrilus marcopoli</name>
    <dbReference type="NCBI Taxonomy" id="224129"/>
    <lineage>
        <taxon>Eukaryota</taxon>
        <taxon>Metazoa</taxon>
        <taxon>Ecdysozoa</taxon>
        <taxon>Arthropoda</taxon>
        <taxon>Hexapoda</taxon>
        <taxon>Insecta</taxon>
        <taxon>Pterygota</taxon>
        <taxon>Neoptera</taxon>
        <taxon>Endopterygota</taxon>
        <taxon>Coleoptera</taxon>
        <taxon>Polyphaga</taxon>
        <taxon>Elateriformia</taxon>
        <taxon>Buprestoidea</taxon>
        <taxon>Buprestidae</taxon>
        <taxon>Agrilinae</taxon>
        <taxon>Agrilus</taxon>
    </lineage>
</organism>
<reference evidence="6" key="1">
    <citation type="submission" date="2025-08" db="UniProtKB">
        <authorList>
            <consortium name="RefSeq"/>
        </authorList>
    </citation>
    <scope>IDENTIFICATION</scope>
    <source>
        <tissue evidence="6">Entire body</tissue>
    </source>
</reference>
<name>A0A1W4WMP3_AGRPL</name>
<dbReference type="NCBIfam" id="TIGR00309">
    <property type="entry name" value="V_ATPase_subD"/>
    <property type="match status" value="1"/>
</dbReference>
<evidence type="ECO:0000313" key="6">
    <source>
        <dbReference type="RefSeq" id="XP_018321727.1"/>
    </source>
</evidence>
<dbReference type="OrthoDB" id="7676488at2759"/>
<dbReference type="Proteomes" id="UP000192223">
    <property type="component" value="Unplaced"/>
</dbReference>
<evidence type="ECO:0000256" key="3">
    <source>
        <dbReference type="ARBA" id="ARBA00023065"/>
    </source>
</evidence>
<dbReference type="Gene3D" id="1.10.287.3240">
    <property type="match status" value="1"/>
</dbReference>
<comment type="function">
    <text evidence="4">Subunit of the V1 complex of vacuolar(H+)-ATPase (V-ATPase), a multisubunit enzyme composed of a peripheral complex (V1) that hydrolyzes ATP and a membrane integral complex (V0) that translocates protons. V-ATPase is responsible for acidifying and maintaining the pH of intracellular compartments and in some cell types, is targeted to the plasma membrane, where it is responsible for acidifying the extracellular environment.</text>
</comment>
<dbReference type="Pfam" id="PF01813">
    <property type="entry name" value="ATP-synt_D"/>
    <property type="match status" value="1"/>
</dbReference>
<keyword evidence="3" id="KW-0406">Ion transport</keyword>
<dbReference type="RefSeq" id="XP_018321727.1">
    <property type="nucleotide sequence ID" value="XM_018466225.1"/>
</dbReference>
<accession>A0A1W4WMP3</accession>
<sequence length="243" mass="28105">MALDIRGTATKGNRECFNVLTIKLKFAQKGYKLLKRKTDALNLKLRVICREMLLAKFAVEEIMKDAFMSLAEVKFAAGNIANYTLQNVAHAHIKVKSKTDYMASVQYETFEMFESGSDTYELTGLARGGQHLAKLKKIYQRAIEFVVQLASLQSCFTFLQTAVKTNETRVKALEFVLIPKIKRALHYIGHMLEEMDREEFHRLKMVKNKKKELMGSHAIDVSEPEYEFITIFNDENDDWLLYR</sequence>
<dbReference type="InterPro" id="IPR002699">
    <property type="entry name" value="V_ATPase_D"/>
</dbReference>
<gene>
    <name evidence="6" type="primary">LOC108734593</name>
</gene>
<comment type="similarity">
    <text evidence="1">Belongs to the V-ATPase D subunit family.</text>
</comment>
<keyword evidence="5" id="KW-1185">Reference proteome</keyword>
<protein>
    <submittedName>
        <fullName evidence="6">V-type proton ATPase subunit D 1-like</fullName>
    </submittedName>
</protein>